<comment type="similarity">
    <text evidence="2">Belongs to the UPF0718 family.</text>
</comment>
<evidence type="ECO:0000256" key="5">
    <source>
        <dbReference type="ARBA" id="ARBA00022989"/>
    </source>
</evidence>
<organism evidence="8 9">
    <name type="scientific">Pseudomonas songnenensis</name>
    <dbReference type="NCBI Taxonomy" id="1176259"/>
    <lineage>
        <taxon>Bacteria</taxon>
        <taxon>Pseudomonadati</taxon>
        <taxon>Pseudomonadota</taxon>
        <taxon>Gammaproteobacteria</taxon>
        <taxon>Pseudomonadales</taxon>
        <taxon>Pseudomonadaceae</taxon>
        <taxon>Pseudomonas</taxon>
    </lineage>
</organism>
<feature type="transmembrane region" description="Helical" evidence="7">
    <location>
        <begin position="111"/>
        <end position="134"/>
    </location>
</feature>
<dbReference type="OrthoDB" id="9777774at2"/>
<dbReference type="Proteomes" id="UP000282800">
    <property type="component" value="Unassembled WGS sequence"/>
</dbReference>
<keyword evidence="5 7" id="KW-1133">Transmembrane helix</keyword>
<dbReference type="EMBL" id="RWYU02000002">
    <property type="protein sequence ID" value="RYJ63370.1"/>
    <property type="molecule type" value="Genomic_DNA"/>
</dbReference>
<evidence type="ECO:0000256" key="2">
    <source>
        <dbReference type="ARBA" id="ARBA00006386"/>
    </source>
</evidence>
<evidence type="ECO:0000256" key="1">
    <source>
        <dbReference type="ARBA" id="ARBA00004651"/>
    </source>
</evidence>
<keyword evidence="3" id="KW-1003">Cell membrane</keyword>
<dbReference type="GO" id="GO:0005886">
    <property type="term" value="C:plasma membrane"/>
    <property type="evidence" value="ECO:0007669"/>
    <property type="project" value="UniProtKB-SubCell"/>
</dbReference>
<gene>
    <name evidence="8" type="ORF">EJA06_005320</name>
</gene>
<proteinExistence type="inferred from homology"/>
<feature type="transmembrane region" description="Helical" evidence="7">
    <location>
        <begin position="75"/>
        <end position="99"/>
    </location>
</feature>
<reference evidence="8 9" key="1">
    <citation type="submission" date="2019-01" db="EMBL/GenBank/DDBJ databases">
        <title>High-quality draft genome of. Pseudomonas songnenensis str. L103, a full-fledged denitrifier isolated from 100 meters deep aquifer in a heavily nitrogen fertilized agricultural area.</title>
        <authorList>
            <person name="Liu M."/>
            <person name="Liu B."/>
        </authorList>
    </citation>
    <scope>NUCLEOTIDE SEQUENCE [LARGE SCALE GENOMIC DNA]</scope>
    <source>
        <strain evidence="8 9">L103</strain>
    </source>
</reference>
<dbReference type="PANTHER" id="PTHR43299">
    <property type="entry name" value="UPF0718 PROTEIN YRAQ"/>
    <property type="match status" value="1"/>
</dbReference>
<feature type="transmembrane region" description="Helical" evidence="7">
    <location>
        <begin position="36"/>
        <end position="54"/>
    </location>
</feature>
<feature type="transmembrane region" description="Helical" evidence="7">
    <location>
        <begin position="362"/>
        <end position="387"/>
    </location>
</feature>
<feature type="transmembrane region" description="Helical" evidence="7">
    <location>
        <begin position="407"/>
        <end position="425"/>
    </location>
</feature>
<protein>
    <recommendedName>
        <fullName evidence="10">Permease</fullName>
    </recommendedName>
</protein>
<feature type="transmembrane region" description="Helical" evidence="7">
    <location>
        <begin position="282"/>
        <end position="313"/>
    </location>
</feature>
<evidence type="ECO:0000256" key="3">
    <source>
        <dbReference type="ARBA" id="ARBA00022475"/>
    </source>
</evidence>
<comment type="subcellular location">
    <subcellularLocation>
        <location evidence="1">Cell membrane</location>
        <topology evidence="1">Multi-pass membrane protein</topology>
    </subcellularLocation>
</comment>
<accession>A0A482UIU7</accession>
<dbReference type="AlphaFoldDB" id="A0A482UIU7"/>
<evidence type="ECO:0008006" key="10">
    <source>
        <dbReference type="Google" id="ProtNLM"/>
    </source>
</evidence>
<feature type="transmembrane region" description="Helical" evidence="7">
    <location>
        <begin position="217"/>
        <end position="240"/>
    </location>
</feature>
<comment type="caution">
    <text evidence="8">The sequence shown here is derived from an EMBL/GenBank/DDBJ whole genome shotgun (WGS) entry which is preliminary data.</text>
</comment>
<feature type="transmembrane region" description="Helical" evidence="7">
    <location>
        <begin position="252"/>
        <end position="270"/>
    </location>
</feature>
<keyword evidence="6 7" id="KW-0472">Membrane</keyword>
<evidence type="ECO:0000313" key="8">
    <source>
        <dbReference type="EMBL" id="RYJ63370.1"/>
    </source>
</evidence>
<evidence type="ECO:0000256" key="4">
    <source>
        <dbReference type="ARBA" id="ARBA00022692"/>
    </source>
</evidence>
<feature type="transmembrane region" description="Helical" evidence="7">
    <location>
        <begin position="333"/>
        <end position="350"/>
    </location>
</feature>
<evidence type="ECO:0000313" key="9">
    <source>
        <dbReference type="Proteomes" id="UP000282800"/>
    </source>
</evidence>
<keyword evidence="4 7" id="KW-0812">Transmembrane</keyword>
<feature type="transmembrane region" description="Helical" evidence="7">
    <location>
        <begin position="146"/>
        <end position="169"/>
    </location>
</feature>
<sequence>MDSPAQEQPAAASDAQPSLSAHMGSFWRNRPTEAKLLLGMCVAFLLVFFLPMGQPRFENAVLEGLRLTQWYAREHVILCLLPAFVIAGAMAVYISQGAVMKHLGPASPKPVAFGVASVAGTLLAVCSCTVLPLFGGIYKRGAGLGAAIAFLYSGPAINVMAIVVTAKILGAELGIARAVGAILFALVIGAIMHLLYRHEEDARAAKGARGFADDDDGHPIGDIVALFSLMIGILVFANWASADSATWMVIHAWKWPITALLAILLATLLVRRWKWSVKPLLAIGALVAVSALFVPQWPELAMVIGIAGLMLQASRENAAGQEWVGQSWDFTKQIMPLLLGGVLIAGMLLGRPGHEGLIPSEWVVWAVGDNSFTSTLLASVLGAFMYFSTLTEVPIVEGLLGAGMGKGPALAILLAGPALSLPNMLVIRTVLGTQKTIVYCSLVLVMATLSGYLYGQLM</sequence>
<dbReference type="InterPro" id="IPR005524">
    <property type="entry name" value="DUF318"/>
</dbReference>
<evidence type="ECO:0000256" key="7">
    <source>
        <dbReference type="SAM" id="Phobius"/>
    </source>
</evidence>
<evidence type="ECO:0000256" key="6">
    <source>
        <dbReference type="ARBA" id="ARBA00023136"/>
    </source>
</evidence>
<feature type="transmembrane region" description="Helical" evidence="7">
    <location>
        <begin position="437"/>
        <end position="455"/>
    </location>
</feature>
<feature type="transmembrane region" description="Helical" evidence="7">
    <location>
        <begin position="175"/>
        <end position="196"/>
    </location>
</feature>
<dbReference type="Pfam" id="PF03773">
    <property type="entry name" value="ArsP_1"/>
    <property type="match status" value="1"/>
</dbReference>
<dbReference type="PANTHER" id="PTHR43299:SF1">
    <property type="entry name" value="UPF0718 PROTEIN YRAQ"/>
    <property type="match status" value="1"/>
</dbReference>
<name>A0A482UIU7_9PSED</name>
<dbReference type="RefSeq" id="WP_126188907.1">
    <property type="nucleotide sequence ID" value="NZ_RWYU02000002.1"/>
</dbReference>